<dbReference type="PANTHER" id="PTHR11008">
    <property type="entry name" value="PROTEIN TAKEOUT-LIKE PROTEIN"/>
    <property type="match status" value="1"/>
</dbReference>
<protein>
    <submittedName>
        <fullName evidence="2">Hemolymph juvenile hormone binding protein (JHBP)</fullName>
    </submittedName>
</protein>
<organism evidence="2 3">
    <name type="scientific">Popillia japonica</name>
    <name type="common">Japanese beetle</name>
    <dbReference type="NCBI Taxonomy" id="7064"/>
    <lineage>
        <taxon>Eukaryota</taxon>
        <taxon>Metazoa</taxon>
        <taxon>Ecdysozoa</taxon>
        <taxon>Arthropoda</taxon>
        <taxon>Hexapoda</taxon>
        <taxon>Insecta</taxon>
        <taxon>Pterygota</taxon>
        <taxon>Neoptera</taxon>
        <taxon>Endopterygota</taxon>
        <taxon>Coleoptera</taxon>
        <taxon>Polyphaga</taxon>
        <taxon>Scarabaeiformia</taxon>
        <taxon>Scarabaeidae</taxon>
        <taxon>Rutelinae</taxon>
        <taxon>Popillia</taxon>
    </lineage>
</organism>
<name>A0AAW1MXQ1_POPJA</name>
<evidence type="ECO:0000313" key="2">
    <source>
        <dbReference type="EMBL" id="KAK9751314.1"/>
    </source>
</evidence>
<dbReference type="InterPro" id="IPR038606">
    <property type="entry name" value="To_sf"/>
</dbReference>
<proteinExistence type="predicted"/>
<keyword evidence="1" id="KW-0732">Signal</keyword>
<reference evidence="2 3" key="1">
    <citation type="journal article" date="2024" name="BMC Genomics">
        <title>De novo assembly and annotation of Popillia japonica's genome with initial clues to its potential as an invasive pest.</title>
        <authorList>
            <person name="Cucini C."/>
            <person name="Boschi S."/>
            <person name="Funari R."/>
            <person name="Cardaioli E."/>
            <person name="Iannotti N."/>
            <person name="Marturano G."/>
            <person name="Paoli F."/>
            <person name="Bruttini M."/>
            <person name="Carapelli A."/>
            <person name="Frati F."/>
            <person name="Nardi F."/>
        </authorList>
    </citation>
    <scope>NUCLEOTIDE SEQUENCE [LARGE SCALE GENOMIC DNA]</scope>
    <source>
        <strain evidence="2">DMR45628</strain>
    </source>
</reference>
<feature type="signal peptide" evidence="1">
    <location>
        <begin position="1"/>
        <end position="17"/>
    </location>
</feature>
<accession>A0AAW1MXQ1</accession>
<keyword evidence="3" id="KW-1185">Reference proteome</keyword>
<comment type="caution">
    <text evidence="2">The sequence shown here is derived from an EMBL/GenBank/DDBJ whole genome shotgun (WGS) entry which is preliminary data.</text>
</comment>
<evidence type="ECO:0000256" key="1">
    <source>
        <dbReference type="SAM" id="SignalP"/>
    </source>
</evidence>
<evidence type="ECO:0000313" key="3">
    <source>
        <dbReference type="Proteomes" id="UP001458880"/>
    </source>
</evidence>
<dbReference type="InterPro" id="IPR010562">
    <property type="entry name" value="Haemolymph_juvenile_hormone-bd"/>
</dbReference>
<dbReference type="Gene3D" id="3.15.10.30">
    <property type="entry name" value="Haemolymph juvenile hormone binding protein"/>
    <property type="match status" value="1"/>
</dbReference>
<sequence length="223" mass="25388">MQILLVTLLFFCGYVSSQELPSYITLCVRTRPDFHQCCIDSAVKAIPHILKGDKRFKVPSLSPLKVPRDVIIDFKSNKINITLLMDYLKILGRYEIDGQLLVPLRGNGDLNITTGNGDLNITTENTQISYLVDFSIVNRGGQDYIQMDKDDLQLRSEKVYYHLDNLFGNPQLSEQTNRILNENANEVGNEINGPVRETIRSIVNGLFANYLTKYPLDQVFLKE</sequence>
<dbReference type="SMART" id="SM00700">
    <property type="entry name" value="JHBP"/>
    <property type="match status" value="1"/>
</dbReference>
<dbReference type="Pfam" id="PF06585">
    <property type="entry name" value="JHBP"/>
    <property type="match status" value="2"/>
</dbReference>
<dbReference type="Proteomes" id="UP001458880">
    <property type="component" value="Unassembled WGS sequence"/>
</dbReference>
<dbReference type="EMBL" id="JASPKY010000029">
    <property type="protein sequence ID" value="KAK9751314.1"/>
    <property type="molecule type" value="Genomic_DNA"/>
</dbReference>
<feature type="chain" id="PRO_5043810976" evidence="1">
    <location>
        <begin position="18"/>
        <end position="223"/>
    </location>
</feature>
<dbReference type="GO" id="GO:0005615">
    <property type="term" value="C:extracellular space"/>
    <property type="evidence" value="ECO:0007669"/>
    <property type="project" value="TreeGrafter"/>
</dbReference>
<dbReference type="PANTHER" id="PTHR11008:SF32">
    <property type="entry name" value="CIRCADIAN CLOCK-CONTROLLED PROTEIN DAYWAKE-RELATED"/>
    <property type="match status" value="1"/>
</dbReference>
<gene>
    <name evidence="2" type="ORF">QE152_g5134</name>
</gene>
<dbReference type="AlphaFoldDB" id="A0AAW1MXQ1"/>